<feature type="transmembrane region" description="Helical" evidence="1">
    <location>
        <begin position="150"/>
        <end position="170"/>
    </location>
</feature>
<evidence type="ECO:0000313" key="2">
    <source>
        <dbReference type="EMBL" id="OEL11961.1"/>
    </source>
</evidence>
<keyword evidence="1" id="KW-1133">Transmembrane helix</keyword>
<feature type="transmembrane region" description="Helical" evidence="1">
    <location>
        <begin position="97"/>
        <end position="123"/>
    </location>
</feature>
<dbReference type="PATRIC" id="fig|237258.4.peg.1371"/>
<dbReference type="RefSeq" id="WP_069797087.1">
    <property type="nucleotide sequence ID" value="NZ_CP034157.1"/>
</dbReference>
<comment type="caution">
    <text evidence="2">The sequence shown here is derived from an EMBL/GenBank/DDBJ whole genome shotgun (WGS) entry which is preliminary data.</text>
</comment>
<gene>
    <name evidence="2" type="ORF">BHF72_1417</name>
</gene>
<dbReference type="InterPro" id="IPR010295">
    <property type="entry name" value="DUF898"/>
</dbReference>
<dbReference type="STRING" id="237258.SAMN04489756_1067"/>
<protein>
    <recommendedName>
        <fullName evidence="4">DUF898 domain-containing protein</fullName>
    </recommendedName>
</protein>
<dbReference type="AlphaFoldDB" id="A0A1E5UGG0"/>
<feature type="transmembrane region" description="Helical" evidence="1">
    <location>
        <begin position="250"/>
        <end position="272"/>
    </location>
</feature>
<feature type="transmembrane region" description="Helical" evidence="1">
    <location>
        <begin position="196"/>
        <end position="217"/>
    </location>
</feature>
<sequence length="320" mass="37225">MEKTDMRNYSSSFRGKGSEFFGVVVVNWLLTVITLGLYYPWAKERTLKYLYANTYLENDRFQFSGTGKEMFVGFIKVFGMFLFLYLAFLFAAQSQNAALSVIILLLFYAFILGIIPFAIHGFYRYRMSRTSWRGIRFGYRGDRSTLVKMYFRDLFLTILTFGIYSSWMTIHLRNYTLSNVKFGSASFKHHANGDDYFFLNLKGIILTYITLGIYSFWFQRDIINFYFDHLSLHHNDKKVKFKSHLSAGDIFELLIINLIIIVFTLGLGYAFAEVRTLTTMFSKLQIYGDIDLDAIQQTEAEYKNAFGDEALDVMDLSGVI</sequence>
<keyword evidence="3" id="KW-1185">Reference proteome</keyword>
<name>A0A1E5UGG0_9FLAO</name>
<dbReference type="OrthoDB" id="637345at2"/>
<evidence type="ECO:0000256" key="1">
    <source>
        <dbReference type="SAM" id="Phobius"/>
    </source>
</evidence>
<reference evidence="2 3" key="1">
    <citation type="submission" date="2016-09" db="EMBL/GenBank/DDBJ databases">
        <authorList>
            <person name="Capua I."/>
            <person name="De Benedictis P."/>
            <person name="Joannis T."/>
            <person name="Lombin L.H."/>
            <person name="Cattoli G."/>
        </authorList>
    </citation>
    <scope>NUCLEOTIDE SEQUENCE [LARGE SCALE GENOMIC DNA]</scope>
    <source>
        <strain evidence="2 3">NRS-1</strain>
    </source>
</reference>
<organism evidence="2 3">
    <name type="scientific">Cloacibacterium normanense</name>
    <dbReference type="NCBI Taxonomy" id="237258"/>
    <lineage>
        <taxon>Bacteria</taxon>
        <taxon>Pseudomonadati</taxon>
        <taxon>Bacteroidota</taxon>
        <taxon>Flavobacteriia</taxon>
        <taxon>Flavobacteriales</taxon>
        <taxon>Weeksellaceae</taxon>
    </lineage>
</organism>
<feature type="transmembrane region" description="Helical" evidence="1">
    <location>
        <begin position="70"/>
        <end position="91"/>
    </location>
</feature>
<keyword evidence="1" id="KW-0812">Transmembrane</keyword>
<dbReference type="EMBL" id="MKGI01000012">
    <property type="protein sequence ID" value="OEL11961.1"/>
    <property type="molecule type" value="Genomic_DNA"/>
</dbReference>
<accession>A0A1E5UGG0</accession>
<proteinExistence type="predicted"/>
<feature type="transmembrane region" description="Helical" evidence="1">
    <location>
        <begin position="20"/>
        <end position="41"/>
    </location>
</feature>
<evidence type="ECO:0000313" key="3">
    <source>
        <dbReference type="Proteomes" id="UP000095601"/>
    </source>
</evidence>
<keyword evidence="1" id="KW-0472">Membrane</keyword>
<dbReference type="Pfam" id="PF05987">
    <property type="entry name" value="DUF898"/>
    <property type="match status" value="2"/>
</dbReference>
<evidence type="ECO:0008006" key="4">
    <source>
        <dbReference type="Google" id="ProtNLM"/>
    </source>
</evidence>
<dbReference type="KEGG" id="cnr:EB819_02070"/>
<dbReference type="Proteomes" id="UP000095601">
    <property type="component" value="Unassembled WGS sequence"/>
</dbReference>